<dbReference type="GO" id="GO:0000155">
    <property type="term" value="F:phosphorelay sensor kinase activity"/>
    <property type="evidence" value="ECO:0007669"/>
    <property type="project" value="InterPro"/>
</dbReference>
<evidence type="ECO:0000256" key="2">
    <source>
        <dbReference type="ARBA" id="ARBA00012438"/>
    </source>
</evidence>
<feature type="transmembrane region" description="Helical" evidence="7">
    <location>
        <begin position="103"/>
        <end position="120"/>
    </location>
</feature>
<dbReference type="Gene3D" id="3.40.50.2300">
    <property type="match status" value="1"/>
</dbReference>
<dbReference type="SMART" id="SM00387">
    <property type="entry name" value="HATPase_c"/>
    <property type="match status" value="1"/>
</dbReference>
<reference evidence="9 10" key="1">
    <citation type="submission" date="2020-08" db="EMBL/GenBank/DDBJ databases">
        <title>Genome sequence of Thermomonas carbonis KCTC 42013T.</title>
        <authorList>
            <person name="Hyun D.-W."/>
            <person name="Bae J.-W."/>
        </authorList>
    </citation>
    <scope>NUCLEOTIDE SEQUENCE [LARGE SCALE GENOMIC DNA]</scope>
    <source>
        <strain evidence="9 10">KCTC 42013</strain>
    </source>
</reference>
<name>A0A7G9SNZ9_9GAMM</name>
<evidence type="ECO:0000256" key="3">
    <source>
        <dbReference type="ARBA" id="ARBA00022553"/>
    </source>
</evidence>
<dbReference type="InterPro" id="IPR005467">
    <property type="entry name" value="His_kinase_dom"/>
</dbReference>
<keyword evidence="6" id="KW-0902">Two-component regulatory system</keyword>
<feature type="transmembrane region" description="Helical" evidence="7">
    <location>
        <begin position="21"/>
        <end position="40"/>
    </location>
</feature>
<dbReference type="EMBL" id="CP060719">
    <property type="protein sequence ID" value="QNN69574.1"/>
    <property type="molecule type" value="Genomic_DNA"/>
</dbReference>
<dbReference type="InterPro" id="IPR003661">
    <property type="entry name" value="HisK_dim/P_dom"/>
</dbReference>
<feature type="domain" description="Histidine kinase" evidence="8">
    <location>
        <begin position="194"/>
        <end position="415"/>
    </location>
</feature>
<accession>A0A7G9SNZ9</accession>
<dbReference type="InterPro" id="IPR036097">
    <property type="entry name" value="HisK_dim/P_sf"/>
</dbReference>
<dbReference type="InterPro" id="IPR004358">
    <property type="entry name" value="Sig_transdc_His_kin-like_C"/>
</dbReference>
<keyword evidence="7" id="KW-1133">Transmembrane helix</keyword>
<gene>
    <name evidence="9" type="ORF">H9L16_12995</name>
</gene>
<organism evidence="9 10">
    <name type="scientific">Thermomonas carbonis</name>
    <dbReference type="NCBI Taxonomy" id="1463158"/>
    <lineage>
        <taxon>Bacteria</taxon>
        <taxon>Pseudomonadati</taxon>
        <taxon>Pseudomonadota</taxon>
        <taxon>Gammaproteobacteria</taxon>
        <taxon>Lysobacterales</taxon>
        <taxon>Lysobacteraceae</taxon>
        <taxon>Thermomonas</taxon>
    </lineage>
</organism>
<dbReference type="CDD" id="cd00082">
    <property type="entry name" value="HisKA"/>
    <property type="match status" value="1"/>
</dbReference>
<dbReference type="SUPFAM" id="SSF47384">
    <property type="entry name" value="Homodimeric domain of signal transducing histidine kinase"/>
    <property type="match status" value="1"/>
</dbReference>
<keyword evidence="10" id="KW-1185">Reference proteome</keyword>
<dbReference type="SUPFAM" id="SSF55874">
    <property type="entry name" value="ATPase domain of HSP90 chaperone/DNA topoisomerase II/histidine kinase"/>
    <property type="match status" value="1"/>
</dbReference>
<keyword evidence="4" id="KW-0808">Transferase</keyword>
<keyword evidence="7" id="KW-0472">Membrane</keyword>
<dbReference type="InterPro" id="IPR036890">
    <property type="entry name" value="HATPase_C_sf"/>
</dbReference>
<evidence type="ECO:0000313" key="10">
    <source>
        <dbReference type="Proteomes" id="UP000515804"/>
    </source>
</evidence>
<keyword evidence="5" id="KW-0418">Kinase</keyword>
<dbReference type="PRINTS" id="PR00344">
    <property type="entry name" value="BCTRLSENSOR"/>
</dbReference>
<evidence type="ECO:0000256" key="6">
    <source>
        <dbReference type="ARBA" id="ARBA00023012"/>
    </source>
</evidence>
<proteinExistence type="predicted"/>
<dbReference type="Proteomes" id="UP000515804">
    <property type="component" value="Chromosome"/>
</dbReference>
<evidence type="ECO:0000256" key="1">
    <source>
        <dbReference type="ARBA" id="ARBA00000085"/>
    </source>
</evidence>
<feature type="transmembrane region" description="Helical" evidence="7">
    <location>
        <begin position="150"/>
        <end position="171"/>
    </location>
</feature>
<dbReference type="KEGG" id="tcn:H9L16_12995"/>
<dbReference type="RefSeq" id="WP_187552092.1">
    <property type="nucleotide sequence ID" value="NZ_CP060719.1"/>
</dbReference>
<keyword evidence="7" id="KW-0812">Transmembrane</keyword>
<dbReference type="Pfam" id="PF00512">
    <property type="entry name" value="HisKA"/>
    <property type="match status" value="1"/>
</dbReference>
<dbReference type="PANTHER" id="PTHR43047">
    <property type="entry name" value="TWO-COMPONENT HISTIDINE PROTEIN KINASE"/>
    <property type="match status" value="1"/>
</dbReference>
<dbReference type="CDD" id="cd16922">
    <property type="entry name" value="HATPase_EvgS-ArcB-TorS-like"/>
    <property type="match status" value="1"/>
</dbReference>
<dbReference type="PROSITE" id="PS50109">
    <property type="entry name" value="HIS_KIN"/>
    <property type="match status" value="1"/>
</dbReference>
<dbReference type="Gene3D" id="3.30.565.10">
    <property type="entry name" value="Histidine kinase-like ATPase, C-terminal domain"/>
    <property type="match status" value="1"/>
</dbReference>
<feature type="transmembrane region" description="Helical" evidence="7">
    <location>
        <begin position="46"/>
        <end position="67"/>
    </location>
</feature>
<evidence type="ECO:0000259" key="8">
    <source>
        <dbReference type="PROSITE" id="PS50109"/>
    </source>
</evidence>
<evidence type="ECO:0000256" key="4">
    <source>
        <dbReference type="ARBA" id="ARBA00022679"/>
    </source>
</evidence>
<dbReference type="SMART" id="SM00388">
    <property type="entry name" value="HisKA"/>
    <property type="match status" value="1"/>
</dbReference>
<dbReference type="PANTHER" id="PTHR43047:SF64">
    <property type="entry name" value="HISTIDINE KINASE CONTAINING CHEY-HOMOLOGOUS RECEIVER DOMAIN AND PAS DOMAIN-RELATED"/>
    <property type="match status" value="1"/>
</dbReference>
<sequence length="503" mass="55236">MDHLSSPELLQSVRAQATLRLKFGLVVVVLMLAAVGWWGASRPENQAWEVGGIAAFYLAYNLAAYWLAHRSHLLAPRDLIVVTAVLDPLMLSAWLFIVGQASPLFVGFYLFTILGFGFRIGRNAMHLCQTISMLGFGLVAMLSPDWRIQPLFAFSHLVLLTVVPLYAGVLIGKLQHALELAERANQAKSQLLAKVSHELRTPLTGIVSTASLIEAKSSDPESIERARSIIELAMGLDLEIKQLLDLSRIEAGRDRQQDVAFEASQLAEHILRTLSPVAAAKSLTLQVITDPEISTPMLGDLQALNSVLLNLAGNAVKFTDAGSVRLRMDLLEQDPEAYRIRFSVEDTGIGIAPEFVPRVFEPFFQVETGSVRKYGGTGLGMSIAMAHVRRMGGELQVDSRPGDGSRFWFELRLQTTTMPEAATASAASRIVRGKWILVADDNRTNLLLIAQMLESDGHSVVAVDSGRLRWKRWRRRISTWCSSTSTCTTSMGRASMKPIDSGG</sequence>
<dbReference type="EC" id="2.7.13.3" evidence="2"/>
<dbReference type="Gene3D" id="1.10.287.130">
    <property type="match status" value="1"/>
</dbReference>
<dbReference type="FunFam" id="3.30.565.10:FF:000010">
    <property type="entry name" value="Sensor histidine kinase RcsC"/>
    <property type="match status" value="1"/>
</dbReference>
<evidence type="ECO:0000256" key="7">
    <source>
        <dbReference type="SAM" id="Phobius"/>
    </source>
</evidence>
<dbReference type="Pfam" id="PF02518">
    <property type="entry name" value="HATPase_c"/>
    <property type="match status" value="1"/>
</dbReference>
<evidence type="ECO:0000256" key="5">
    <source>
        <dbReference type="ARBA" id="ARBA00022777"/>
    </source>
</evidence>
<keyword evidence="3" id="KW-0597">Phosphoprotein</keyword>
<dbReference type="InterPro" id="IPR003594">
    <property type="entry name" value="HATPase_dom"/>
</dbReference>
<dbReference type="AlphaFoldDB" id="A0A7G9SNZ9"/>
<dbReference type="InterPro" id="IPR011006">
    <property type="entry name" value="CheY-like_superfamily"/>
</dbReference>
<evidence type="ECO:0000313" key="9">
    <source>
        <dbReference type="EMBL" id="QNN69574.1"/>
    </source>
</evidence>
<dbReference type="SUPFAM" id="SSF52172">
    <property type="entry name" value="CheY-like"/>
    <property type="match status" value="1"/>
</dbReference>
<protein>
    <recommendedName>
        <fullName evidence="2">histidine kinase</fullName>
        <ecNumber evidence="2">2.7.13.3</ecNumber>
    </recommendedName>
</protein>
<comment type="catalytic activity">
    <reaction evidence="1">
        <text>ATP + protein L-histidine = ADP + protein N-phospho-L-histidine.</text>
        <dbReference type="EC" id="2.7.13.3"/>
    </reaction>
</comment>